<keyword evidence="3" id="KW-1185">Reference proteome</keyword>
<name>A0ABW0QT76_9GAMM</name>
<evidence type="ECO:0000256" key="1">
    <source>
        <dbReference type="SAM" id="SignalP"/>
    </source>
</evidence>
<reference evidence="3" key="1">
    <citation type="journal article" date="2019" name="Int. J. Syst. Evol. Microbiol.">
        <title>The Global Catalogue of Microorganisms (GCM) 10K type strain sequencing project: providing services to taxonomists for standard genome sequencing and annotation.</title>
        <authorList>
            <consortium name="The Broad Institute Genomics Platform"/>
            <consortium name="The Broad Institute Genome Sequencing Center for Infectious Disease"/>
            <person name="Wu L."/>
            <person name="Ma J."/>
        </authorList>
    </citation>
    <scope>NUCLEOTIDE SEQUENCE [LARGE SCALE GENOMIC DNA]</scope>
    <source>
        <strain evidence="3">CGMCC 1.16619</strain>
    </source>
</reference>
<gene>
    <name evidence="2" type="ORF">ACFPPA_17180</name>
</gene>
<evidence type="ECO:0000313" key="3">
    <source>
        <dbReference type="Proteomes" id="UP001596114"/>
    </source>
</evidence>
<evidence type="ECO:0008006" key="4">
    <source>
        <dbReference type="Google" id="ProtNLM"/>
    </source>
</evidence>
<evidence type="ECO:0000313" key="2">
    <source>
        <dbReference type="EMBL" id="MFC5527479.1"/>
    </source>
</evidence>
<protein>
    <recommendedName>
        <fullName evidence="4">Lipoprotein</fullName>
    </recommendedName>
</protein>
<proteinExistence type="predicted"/>
<sequence>MTTQRARRCRPMIAVLLLTGCAATPPRPLPPAASGDASWHAVVPPGTRRYRLALGEVSSGPVLADRVRPVYPADQLSACPPPVNIQALLIVDKSGGVREVRVTDEAQAGTARHRFVAAVSAAALQWRFSPLLISRWAADAEGNSHVVDSETRPFSLAYVFRFECHAGKATVSAAAAKS</sequence>
<accession>A0ABW0QT76</accession>
<comment type="caution">
    <text evidence="2">The sequence shown here is derived from an EMBL/GenBank/DDBJ whole genome shotgun (WGS) entry which is preliminary data.</text>
</comment>
<dbReference type="RefSeq" id="WP_377322128.1">
    <property type="nucleotide sequence ID" value="NZ_JBHSNF010000004.1"/>
</dbReference>
<keyword evidence="1" id="KW-0732">Signal</keyword>
<dbReference type="EMBL" id="JBHSNF010000004">
    <property type="protein sequence ID" value="MFC5527479.1"/>
    <property type="molecule type" value="Genomic_DNA"/>
</dbReference>
<dbReference type="PROSITE" id="PS51257">
    <property type="entry name" value="PROKAR_LIPOPROTEIN"/>
    <property type="match status" value="1"/>
</dbReference>
<organism evidence="2 3">
    <name type="scientific">Rhodanobacter ginsengisoli</name>
    <dbReference type="NCBI Taxonomy" id="418646"/>
    <lineage>
        <taxon>Bacteria</taxon>
        <taxon>Pseudomonadati</taxon>
        <taxon>Pseudomonadota</taxon>
        <taxon>Gammaproteobacteria</taxon>
        <taxon>Lysobacterales</taxon>
        <taxon>Rhodanobacteraceae</taxon>
        <taxon>Rhodanobacter</taxon>
    </lineage>
</organism>
<feature type="chain" id="PRO_5045260033" description="Lipoprotein" evidence="1">
    <location>
        <begin position="25"/>
        <end position="178"/>
    </location>
</feature>
<dbReference type="Proteomes" id="UP001596114">
    <property type="component" value="Unassembled WGS sequence"/>
</dbReference>
<feature type="signal peptide" evidence="1">
    <location>
        <begin position="1"/>
        <end position="24"/>
    </location>
</feature>